<feature type="compositionally biased region" description="Low complexity" evidence="1">
    <location>
        <begin position="21"/>
        <end position="38"/>
    </location>
</feature>
<evidence type="ECO:0000313" key="3">
    <source>
        <dbReference type="Proteomes" id="UP000078492"/>
    </source>
</evidence>
<name>A0A195E7V0_9HYME</name>
<feature type="non-terminal residue" evidence="2">
    <location>
        <position position="1"/>
    </location>
</feature>
<organism evidence="2 3">
    <name type="scientific">Trachymyrmex cornetzi</name>
    <dbReference type="NCBI Taxonomy" id="471704"/>
    <lineage>
        <taxon>Eukaryota</taxon>
        <taxon>Metazoa</taxon>
        <taxon>Ecdysozoa</taxon>
        <taxon>Arthropoda</taxon>
        <taxon>Hexapoda</taxon>
        <taxon>Insecta</taxon>
        <taxon>Pterygota</taxon>
        <taxon>Neoptera</taxon>
        <taxon>Endopterygota</taxon>
        <taxon>Hymenoptera</taxon>
        <taxon>Apocrita</taxon>
        <taxon>Aculeata</taxon>
        <taxon>Formicoidea</taxon>
        <taxon>Formicidae</taxon>
        <taxon>Myrmicinae</taxon>
        <taxon>Trachymyrmex</taxon>
    </lineage>
</organism>
<evidence type="ECO:0000256" key="1">
    <source>
        <dbReference type="SAM" id="MobiDB-lite"/>
    </source>
</evidence>
<feature type="region of interest" description="Disordered" evidence="1">
    <location>
        <begin position="20"/>
        <end position="87"/>
    </location>
</feature>
<gene>
    <name evidence="2" type="ORF">ALC57_06824</name>
</gene>
<evidence type="ECO:0000313" key="2">
    <source>
        <dbReference type="EMBL" id="KYN20917.1"/>
    </source>
</evidence>
<keyword evidence="3" id="KW-1185">Reference proteome</keyword>
<reference evidence="2 3" key="1">
    <citation type="submission" date="2015-09" db="EMBL/GenBank/DDBJ databases">
        <title>Trachymyrmex cornetzi WGS genome.</title>
        <authorList>
            <person name="Nygaard S."/>
            <person name="Hu H."/>
            <person name="Boomsma J."/>
            <person name="Zhang G."/>
        </authorList>
    </citation>
    <scope>NUCLEOTIDE SEQUENCE [LARGE SCALE GENOMIC DNA]</scope>
    <source>
        <strain evidence="2">Tcor2-1</strain>
        <tissue evidence="2">Whole body</tissue>
    </source>
</reference>
<dbReference type="EMBL" id="KQ979568">
    <property type="protein sequence ID" value="KYN20917.1"/>
    <property type="molecule type" value="Genomic_DNA"/>
</dbReference>
<accession>A0A195E7V0</accession>
<sequence>VYAGSPKLTVQTVTITVACQDGLGDNSGSVNSGSNGLGKENGAVGDRWSSSNDLRGDDRAETMADGYAGETTGVGDGDSQDGSEDSL</sequence>
<dbReference type="AlphaFoldDB" id="A0A195E7V0"/>
<protein>
    <submittedName>
        <fullName evidence="2">Uncharacterized protein</fullName>
    </submittedName>
</protein>
<proteinExistence type="predicted"/>
<feature type="compositionally biased region" description="Acidic residues" evidence="1">
    <location>
        <begin position="78"/>
        <end position="87"/>
    </location>
</feature>
<dbReference type="Proteomes" id="UP000078492">
    <property type="component" value="Unassembled WGS sequence"/>
</dbReference>